<sequence length="591" mass="67091">MIFEARETPYNNRTGIVAEGLKLLGLTEPKSGVFAKTGIDVSPNMVTIPAHAINTPTVLYNGTSMQPNMQQLWHPGGHMFFGGTNTQPSTDSQATPESGRFSGHILVLYSQNQEATLARECATELMKTLNKHGVNIYDEEGNYVDFGRADRRNFWLASHIHVQMINIHPQSCANTMRKTINSQTPRPSLVMYKNPTKGVEYADQFAKFKKLLDTELGIHSICISSQDVYKAKITKDKQNRPKSRLPQYLSNVALKANIKLGYVNHSLELAQNEKSILYDGQGRLDTLILGADVNHPQGASSDLAPSIAAVVGGVDDTFGRFLGSVRYQEAKTEIIAELGDMVKDRLNDWYDQNGRVPSNILYYRDGVGESQYQQIRAREIPQIREAYRHFCEEKAEKIETMPEKVNITAVVVTKRHHTRFYSDTRGNENCPVGTCVESGVTHPCYFDFFLQSHKAVAGTAKPSYYFVLENDMNFTPKVLQDFTYALCFTYVRVCLPVSYVPPVYYADRLCDRARSYIKGMKVTPPGKFNLERPKKKKKDESQLSWETRFASWRTAQKEWRQKDHWTGTFDGKSGNRAGPWHPRLNNTMFWM</sequence>
<gene>
    <name evidence="2" type="ORF">BDV95DRAFT_612625</name>
</gene>
<dbReference type="SMART" id="SM00950">
    <property type="entry name" value="Piwi"/>
    <property type="match status" value="1"/>
</dbReference>
<dbReference type="InterPro" id="IPR003165">
    <property type="entry name" value="Piwi"/>
</dbReference>
<feature type="domain" description="Piwi" evidence="1">
    <location>
        <begin position="189"/>
        <end position="518"/>
    </location>
</feature>
<organism evidence="2 3">
    <name type="scientific">Massariosphaeria phaeospora</name>
    <dbReference type="NCBI Taxonomy" id="100035"/>
    <lineage>
        <taxon>Eukaryota</taxon>
        <taxon>Fungi</taxon>
        <taxon>Dikarya</taxon>
        <taxon>Ascomycota</taxon>
        <taxon>Pezizomycotina</taxon>
        <taxon>Dothideomycetes</taxon>
        <taxon>Pleosporomycetidae</taxon>
        <taxon>Pleosporales</taxon>
        <taxon>Pleosporales incertae sedis</taxon>
        <taxon>Massariosphaeria</taxon>
    </lineage>
</organism>
<dbReference type="SUPFAM" id="SSF53098">
    <property type="entry name" value="Ribonuclease H-like"/>
    <property type="match status" value="1"/>
</dbReference>
<dbReference type="Gene3D" id="3.40.50.2300">
    <property type="match status" value="1"/>
</dbReference>
<dbReference type="OrthoDB" id="10252740at2759"/>
<keyword evidence="3" id="KW-1185">Reference proteome</keyword>
<comment type="caution">
    <text evidence="2">The sequence shown here is derived from an EMBL/GenBank/DDBJ whole genome shotgun (WGS) entry which is preliminary data.</text>
</comment>
<dbReference type="EMBL" id="JAADJZ010000033">
    <property type="protein sequence ID" value="KAF2865480.1"/>
    <property type="molecule type" value="Genomic_DNA"/>
</dbReference>
<dbReference type="PROSITE" id="PS50822">
    <property type="entry name" value="PIWI"/>
    <property type="match status" value="1"/>
</dbReference>
<dbReference type="Proteomes" id="UP000481861">
    <property type="component" value="Unassembled WGS sequence"/>
</dbReference>
<dbReference type="Gene3D" id="3.30.420.10">
    <property type="entry name" value="Ribonuclease H-like superfamily/Ribonuclease H"/>
    <property type="match status" value="1"/>
</dbReference>
<accession>A0A7C8M039</accession>
<evidence type="ECO:0000313" key="3">
    <source>
        <dbReference type="Proteomes" id="UP000481861"/>
    </source>
</evidence>
<protein>
    <submittedName>
        <fullName evidence="2">Piwi domain-containing protein</fullName>
    </submittedName>
</protein>
<dbReference type="InterPro" id="IPR012337">
    <property type="entry name" value="RNaseH-like_sf"/>
</dbReference>
<evidence type="ECO:0000259" key="1">
    <source>
        <dbReference type="PROSITE" id="PS50822"/>
    </source>
</evidence>
<evidence type="ECO:0000313" key="2">
    <source>
        <dbReference type="EMBL" id="KAF2865480.1"/>
    </source>
</evidence>
<dbReference type="InterPro" id="IPR036397">
    <property type="entry name" value="RNaseH_sf"/>
</dbReference>
<reference evidence="2 3" key="1">
    <citation type="submission" date="2020-01" db="EMBL/GenBank/DDBJ databases">
        <authorList>
            <consortium name="DOE Joint Genome Institute"/>
            <person name="Haridas S."/>
            <person name="Albert R."/>
            <person name="Binder M."/>
            <person name="Bloem J."/>
            <person name="Labutti K."/>
            <person name="Salamov A."/>
            <person name="Andreopoulos B."/>
            <person name="Baker S.E."/>
            <person name="Barry K."/>
            <person name="Bills G."/>
            <person name="Bluhm B.H."/>
            <person name="Cannon C."/>
            <person name="Castanera R."/>
            <person name="Culley D.E."/>
            <person name="Daum C."/>
            <person name="Ezra D."/>
            <person name="Gonzalez J.B."/>
            <person name="Henrissat B."/>
            <person name="Kuo A."/>
            <person name="Liang C."/>
            <person name="Lipzen A."/>
            <person name="Lutzoni F."/>
            <person name="Magnuson J."/>
            <person name="Mondo S."/>
            <person name="Nolan M."/>
            <person name="Ohm R."/>
            <person name="Pangilinan J."/>
            <person name="Park H.-J.H."/>
            <person name="Ramirez L."/>
            <person name="Alfaro M."/>
            <person name="Sun H."/>
            <person name="Tritt A."/>
            <person name="Yoshinaga Y."/>
            <person name="Zwiers L.-H.L."/>
            <person name="Turgeon B.G."/>
            <person name="Goodwin S.B."/>
            <person name="Spatafora J.W."/>
            <person name="Crous P.W."/>
            <person name="Grigoriev I.V."/>
        </authorList>
    </citation>
    <scope>NUCLEOTIDE SEQUENCE [LARGE SCALE GENOMIC DNA]</scope>
    <source>
        <strain evidence="2 3">CBS 611.86</strain>
    </source>
</reference>
<name>A0A7C8M039_9PLEO</name>
<dbReference type="GO" id="GO:0003676">
    <property type="term" value="F:nucleic acid binding"/>
    <property type="evidence" value="ECO:0007669"/>
    <property type="project" value="InterPro"/>
</dbReference>
<dbReference type="Pfam" id="PF02171">
    <property type="entry name" value="Piwi"/>
    <property type="match status" value="1"/>
</dbReference>
<dbReference type="PANTHER" id="PTHR22891">
    <property type="entry name" value="EUKARYOTIC TRANSLATION INITIATION FACTOR 2C"/>
    <property type="match status" value="1"/>
</dbReference>
<proteinExistence type="predicted"/>
<dbReference type="AlphaFoldDB" id="A0A7C8M039"/>